<dbReference type="Gene3D" id="3.80.10.10">
    <property type="entry name" value="Ribonuclease Inhibitor"/>
    <property type="match status" value="10"/>
</dbReference>
<dbReference type="SUPFAM" id="SSF49299">
    <property type="entry name" value="PKD domain"/>
    <property type="match status" value="1"/>
</dbReference>
<keyword evidence="5" id="KW-1185">Reference proteome</keyword>
<feature type="domain" description="Fibronectin type-III" evidence="3">
    <location>
        <begin position="2071"/>
        <end position="2158"/>
    </location>
</feature>
<dbReference type="Pfam" id="PF00041">
    <property type="entry name" value="fn3"/>
    <property type="match status" value="1"/>
</dbReference>
<feature type="domain" description="Fibronectin type-III" evidence="3">
    <location>
        <begin position="2863"/>
        <end position="2959"/>
    </location>
</feature>
<dbReference type="Gene3D" id="2.60.40.10">
    <property type="entry name" value="Immunoglobulins"/>
    <property type="match status" value="6"/>
</dbReference>
<dbReference type="Pfam" id="PF18998">
    <property type="entry name" value="Flg_new_2"/>
    <property type="match status" value="3"/>
</dbReference>
<evidence type="ECO:0000313" key="4">
    <source>
        <dbReference type="EMBL" id="SHF20322.1"/>
    </source>
</evidence>
<dbReference type="InterPro" id="IPR026906">
    <property type="entry name" value="LRR_5"/>
</dbReference>
<dbReference type="RefSeq" id="WP_072852939.1">
    <property type="nucleotide sequence ID" value="NZ_FQVI01000016.1"/>
</dbReference>
<keyword evidence="1" id="KW-0732">Signal</keyword>
<dbReference type="STRING" id="1122155.SAMN02745158_02866"/>
<dbReference type="PANTHER" id="PTHR45661">
    <property type="entry name" value="SURFACE ANTIGEN"/>
    <property type="match status" value="1"/>
</dbReference>
<dbReference type="InterPro" id="IPR013783">
    <property type="entry name" value="Ig-like_fold"/>
</dbReference>
<dbReference type="CDD" id="cd00146">
    <property type="entry name" value="PKD"/>
    <property type="match status" value="1"/>
</dbReference>
<dbReference type="EMBL" id="FQVI01000016">
    <property type="protein sequence ID" value="SHF20322.1"/>
    <property type="molecule type" value="Genomic_DNA"/>
</dbReference>
<dbReference type="InterPro" id="IPR000601">
    <property type="entry name" value="PKD_dom"/>
</dbReference>
<feature type="signal peptide" evidence="1">
    <location>
        <begin position="1"/>
        <end position="24"/>
    </location>
</feature>
<dbReference type="Gene3D" id="3.40.50.12480">
    <property type="match status" value="1"/>
</dbReference>
<proteinExistence type="predicted"/>
<reference evidence="4 5" key="1">
    <citation type="submission" date="2016-11" db="EMBL/GenBank/DDBJ databases">
        <authorList>
            <person name="Jaros S."/>
            <person name="Januszkiewicz K."/>
            <person name="Wedrychowicz H."/>
        </authorList>
    </citation>
    <scope>NUCLEOTIDE SEQUENCE [LARGE SCALE GENOMIC DNA]</scope>
    <source>
        <strain evidence="4 5">DSM 17459</strain>
    </source>
</reference>
<dbReference type="SMART" id="SM00060">
    <property type="entry name" value="FN3"/>
    <property type="match status" value="5"/>
</dbReference>
<evidence type="ECO:0000259" key="2">
    <source>
        <dbReference type="PROSITE" id="PS50093"/>
    </source>
</evidence>
<dbReference type="InterPro" id="IPR032675">
    <property type="entry name" value="LRR_dom_sf"/>
</dbReference>
<dbReference type="OrthoDB" id="1927681at2"/>
<accession>A0A1M4ZR94</accession>
<feature type="domain" description="Fibronectin type-III" evidence="3">
    <location>
        <begin position="2663"/>
        <end position="2756"/>
    </location>
</feature>
<evidence type="ECO:0000256" key="1">
    <source>
        <dbReference type="SAM" id="SignalP"/>
    </source>
</evidence>
<dbReference type="InterPro" id="IPR036116">
    <property type="entry name" value="FN3_sf"/>
</dbReference>
<dbReference type="PANTHER" id="PTHR45661:SF3">
    <property type="entry name" value="IG-LIKE DOMAIN-CONTAINING PROTEIN"/>
    <property type="match status" value="1"/>
</dbReference>
<dbReference type="Proteomes" id="UP000184245">
    <property type="component" value="Unassembled WGS sequence"/>
</dbReference>
<feature type="domain" description="Fibronectin type-III" evidence="3">
    <location>
        <begin position="2268"/>
        <end position="2363"/>
    </location>
</feature>
<dbReference type="Pfam" id="PF09479">
    <property type="entry name" value="Flg_new"/>
    <property type="match status" value="1"/>
</dbReference>
<dbReference type="SMART" id="SM00089">
    <property type="entry name" value="PKD"/>
    <property type="match status" value="1"/>
</dbReference>
<name>A0A1M4ZR94_9CLOT</name>
<dbReference type="InterPro" id="IPR044060">
    <property type="entry name" value="Bacterial_rp_domain"/>
</dbReference>
<organism evidence="4 5">
    <name type="scientific">Lactonifactor longoviformis DSM 17459</name>
    <dbReference type="NCBI Taxonomy" id="1122155"/>
    <lineage>
        <taxon>Bacteria</taxon>
        <taxon>Bacillati</taxon>
        <taxon>Bacillota</taxon>
        <taxon>Clostridia</taxon>
        <taxon>Eubacteriales</taxon>
        <taxon>Clostridiaceae</taxon>
        <taxon>Lactonifactor</taxon>
    </lineage>
</organism>
<feature type="chain" id="PRO_5012296327" evidence="1">
    <location>
        <begin position="25"/>
        <end position="4715"/>
    </location>
</feature>
<feature type="domain" description="Fibronectin type-III" evidence="3">
    <location>
        <begin position="2463"/>
        <end position="2555"/>
    </location>
</feature>
<dbReference type="PROSITE" id="PS50093">
    <property type="entry name" value="PKD"/>
    <property type="match status" value="1"/>
</dbReference>
<dbReference type="InterPro" id="IPR013378">
    <property type="entry name" value="InlB-like_B-rpt"/>
</dbReference>
<dbReference type="PROSITE" id="PS50853">
    <property type="entry name" value="FN3"/>
    <property type="match status" value="5"/>
</dbReference>
<gene>
    <name evidence="4" type="ORF">SAMN02745158_02866</name>
</gene>
<dbReference type="SUPFAM" id="SSF49265">
    <property type="entry name" value="Fibronectin type III"/>
    <property type="match status" value="3"/>
</dbReference>
<protein>
    <submittedName>
        <fullName evidence="4">Repeat domain (List_Bact_rpt)</fullName>
    </submittedName>
</protein>
<dbReference type="InterPro" id="IPR022409">
    <property type="entry name" value="PKD/Chitinase_dom"/>
</dbReference>
<dbReference type="CDD" id="cd00063">
    <property type="entry name" value="FN3"/>
    <property type="match status" value="2"/>
</dbReference>
<feature type="domain" description="PKD" evidence="2">
    <location>
        <begin position="2995"/>
        <end position="3040"/>
    </location>
</feature>
<dbReference type="Pfam" id="PF13306">
    <property type="entry name" value="LRR_5"/>
    <property type="match status" value="12"/>
</dbReference>
<dbReference type="SUPFAM" id="SSF52058">
    <property type="entry name" value="L domain-like"/>
    <property type="match status" value="8"/>
</dbReference>
<evidence type="ECO:0000313" key="5">
    <source>
        <dbReference type="Proteomes" id="UP000184245"/>
    </source>
</evidence>
<dbReference type="Pfam" id="PF18911">
    <property type="entry name" value="PKD_4"/>
    <property type="match status" value="1"/>
</dbReference>
<evidence type="ECO:0000259" key="3">
    <source>
        <dbReference type="PROSITE" id="PS50853"/>
    </source>
</evidence>
<sequence length="4715" mass="513595">MKKRFIALLLALTMLVDSPGMIYASQLESSTEYSSGEAETNPGETAEPREFQDFVFDNGTITGYTGTSSEIVIPEEIDGIPVTEIGLYAFSEMESIVHVSFPATLKKIGNGAFRKCRNLEGELIVPDSVEYIGVDAFNECTSLTSLSLGNGVKTIEGYAFYGCTGLTGELVLPENLEKIGEAAFRDCTGLSGTLKLPDTLKTLESGVFYGCSGFSGELDIPDQVKQLESKTFYGMSGISGFYVGASVEQINVAGPSFQAGTFDGCTGAEFIKFRSSVPPDLGGLIETFSDMTSLNRIWVPAESYKAYNLAYQNYVPDSARIFTESSSPFLSDNEGVLIGYVGEEEAVRVPDGITAIGAGAFRNNTSVKKIVLPAQLSSIGKNAFAGCTQLAELQFLGEAPPDVSENPDIFQNLESLTALKVPLGFYDTYRNAYGSYLPEKTVLSETGAEDFQIDGTVLTRYTGTESQVRIPEGITEIAPYVFQNNAAVKKVIFPDSLQKIGDYAFDGCSGLTSLELNQGLQSIGICAFQNCGNIEGSFTVPSSVATIGAGAFSWCSGIEALVLEEGIASIGTEAFLGCSGITGTLRLPDTLTAIEAKSFMDCSGIENIFLPGMLERIGRQAFENCSGFQGELIIPDTVTTVEYAAFKGMSKLTGVVIGENAAYLNSGGYSDISLFYGCISLETITFLGAAAPYFGAVGDAFSGLTSLKHLIIPQGSYESYIAVFGDGLPEGIYPKEAGAEDFVIDENRLIAYFGEDSAVQVPEGVTSIGTSAFYNRTKVEQVILPDSVQVIGESAFKECGQLKSIRLGNGIQEIKNSAFRNCSSLAQKLELPQGVTKIGDYAFSGCVKLSGLELPEGLSEIGISAFENCTGLTGGLSLPNGLETIGSDAFYNCSGLSGSLTIPGTVKTIQSNAFAGCHGLTGRLIIPDSVTEIGQSAFYNCSGFTGLTLSENLTTVRYYTFYGCSGVEGQLIIPDSVVTVEYYAFWGMQHLTSAVIGASVEELNAGSYYGDTSFEGCSSLEEIKFLGTEPPNLSNGTSTFRNLQSLKKIRVPAGTYQIYMQVYNSFLTDQITLLEEGADEFLIRDQVLVSYSGTGTEVQIPGGVTEIGTGAFLNNGSVQKVHMPDSVVTISNNAFKNCAELREINFSANLKTIRANAFSNCASLQKIELNSGLRDIGGYAFYNCSGLNQELVLPDTVEEIGDYAFFQCTSLTGLTLSAGLTKVGTGSFWYCRNIAGELRIPESLTWISNYSFADCQGLTGLSLPDGMKSIQNGAFSGCTGLSGTLRFPDSITYLGDEAFSGCSGLTGLKLSENLESVTNSAFRGCTGIEGELVIPDKVTYLGYTAFAGLEKVTSVVIGAKVTLLGGYVNIYDNNSFLNCTSLERMIFKGTTPPELRYNTEMFRQLPALKILQVPGGSYGVYAAAYGDYLPEGVVIREEGADDFITDGTVLVHYAGSAEEVQVPEGITEIGTGAFLNNTSVTKISLPDTVEKIGVNAFRSCGSLKEVTFGSGLAEIGDYAFYQCRNLTQRLVLPEGLKTICTYAFAECGNITGVTLPPEIEQIGSYAFYQCTGMTGNLTIPGTLKRVEYSTFDGCSSLTGLTLEDGVEAVAACAFRGCRSMAGELYLPDSITLLDSEAFSSCQSFTSLRLSEKLTMIPYLCFAYCAGLEGEITIPDSVTTIGNHAFYGLSNITAVTIGRGVATIYNRVDDSCFSGCNKLEQIRFLGDTPPDLYNTYGAFRGLPSLARILIPRGTYRAYTDATYATALPDSVRMTEEGSGDFVIKDTELIAYCGTDEEVNIPEGITAIGREAFRNNQETKRVNFPRSLQKIEKNAFKNCTQLVGPLKLPDKLTGIGESAFQNCSALSGVLAIPDSVAAIDLYAFQSCSSLSGLRLGSGIEKIGRNAFENCTGLKGDLYLPDSLTTLEDAAFSGCSGLDGTLRLSGNLTVIRQSVFANCSSLSGELIIPDKVKEIYSYAFLGDENFTSLTVGKNVQIMNHSGGNSFYGCTGIRTVTFLSSLPPDLNGQTDIFTGQMTSLTNIYVLGESLEAYRTAYGPYLPENVELSSDTLNLPPGNFRAANVYSNTVHLTWNPCAGDLIEGYYIYRDQMDAPVADLTSYSFTDTGLTPGKPVTYYICGYTADKRTTKMAALMVTPKAPAPVKITTDHILNKVSRAKNTLYARAEDTGNLGALDGKETTGQFYYLDEQGREISIGGALTAPDTLEGSTAVYKVNWDLDGIEDGMYTVGFRLTDIDGKEGTVTQSILCDNKAPDKISSLAAVGDTNRIILSWSIAHEIDTKQYYIYRRSQEDGAYTLYKKIYGRDTLTWTDTTAEQNIKYYYYIVGVNDMGLESPPSDTAAAVAQSDKELPRVVKLLPANGKIIGGTAELYVQAEDNVAVTETQILLSEDEGANWTLLEKNQAEFCRYRLDTAQYEDGAVQVKGLAKDAAGNISDGLIYTYKIDNRGPEQVTGLEYESTATTVTLKWKDVADQDFSFFRVERKLEDGSYETVCDEYRTLGVNITGLKPESSYTYRVTAYDLQGNRGISSEEITAATQSDSIAPVITSIDPKPGYYRDEIPLRLTVWDDSGVASVEIQTSTDIYNWKTVTELDFSGDKQEETAAFQLNVREAEEGSLYVRGVAADKAGNTGDATMEAPYVQYIVDHTPPKAPEGLAAHSDAGYIELRWNMGEEQDLDDYLLYRAEGRDGEYQLLAEKLYALNYIDRTAKTGVEYRYRLQARDYAGNKSAYGEELTASMAEDTDPPEIQSVYPADGAVLGPSACTVSVLASDNYKLKALEILYQVNEETSWRTLKTAGDIDGYYKQLTADLPISSLQEEDSIRLKAVAQDAGDNQTESEIYSYTVDKTPPTMEKINVSADSEKITLAWTGGQEEDLAGYRIYRKDGKGEYQLISQRSRREAEEYSYSDYGAEKNNTYYYKVEATDRYGNAASRETDSVWLKADPQVRGDLICDLQQEVGVEYIYDASGSAADLEIADISIDYGDGTAGTGAKTVHRYSAEGTYTVTLKVTDSKGNTDTLAKSVRVTQPKLLGTVRAKVQDNAGNALSGVPVYFDLDRTAENVKYTDTEGYVTFAASAASYAVGTYKDGYLPVKKTVVVRANTTAEVTLTMVHEPIVTGNFEINRMTLDEIRAAGIDVSKPENQHVVKVNIHLTYGSKPLDMELITNGSEIFGGGTTIVDTEEGDRQITANVVPARPDAGGGSGTGGGFIGGFGGDDNVIIALMDVPVEASCLKEFFDVKLHILNHASKEFNLSSNQVQLNVPEGLTVVDAMDRSSSSLVNFPELPGQAEKTLSWVLRGDQEGKYEISADYSSVLDMFQAPVQARLVSEEPITVYGLSGLSMKAVINKDISNGAMYFDLGLSNNGQIDYYLPTIDVMGEIIKSYKYEEGKEEDELEGRDVSVMALNATLSNSSTEYSQILDPDKELETLHAGETYMKRYVAYGAIQEEDPAYIQSAIAETLTELSIPVEISFIQMNLFDMSSPDQKVNERWNSNAGEKEFIMDIYNTNFYYFMQSIYDEKDFWKNAGEFLYRSSNVLFKMDFRVFTDEDKKKVIDSYIVQLLADESFDEAVDLSAQKKYLDMAKGIIGVLKGYLKDPADLGEKLEIPESEALKIISNLDILSGDEGSIRKIAKSLELGGTDTFTSRLVTMIATAGSAAALNSLFQSTRVIEKAQREAMSKELKYIGTAIDLLGDAADGWIYSCEFTNTLVKINQNKEEAMFILDTVINAQGMDELVVKEAKTLKKKISDEFDAKAEQTAAFIKSTAVNMSGTALELAVSAFIKAKFLVTGPVVLAIKAIVTAIYGGLEYLFAWEANVENLQKLRYAGALTKAFRDKCQESLNSFDNLSALRSMKYLIKMRLLGEKAYITSISENKTEEVLSNINSEAGASYKSLNEYYWAKESRVLYCRDILFNTTYQSMEVPEAPAVSINYEGCCTAEAFGKDYEYSWDGVQWTEANGQAIPFIPKETGQMLWVRKKASSEAPAGNITKRAIPSAPYITDEITCSYKNGAYTFQGLTGGAYQYLLTDQTEEYDWTNCGTFTYTAGLRLEAPKEGTYLVLRRMGSNEGRYLTSVPKSLKVNYPVQITAAASAGGTAEGTGEYLAGETAVLKAVPDNGYEFLGWYYKNSLVAQTAEYQVQVQESGTYEARFKEKEKGRVVVTCEPANSGQLTGGGYYQAGEEVTISAAPLAGWEFLGWYRDGQPVTEAGTYAFTCAAGEIRYTARFRQAEKRKVVIHSEYPFTVNGRKLTEEEYKDGVYTGEGNTGETLLLEAENTRGNFAYWAYGNGQIVSRSPKCTVTLGQGMALYAVYTTLDTARATVLFLGYYGQVIESLECTEKSSILLPPGPSRLGYTFKGWSMTADEIRRAIAGGSHLIEVKPEYEENKAAYLVTLAQANITDASSGPDAHGAYPEGTRITAEAAEPEEGKKFSHWEDERGFIHSYRREYTFILTGDISLHPVYADSQVSTEESPVLAVTGTSTFLENKVRKMDFTVIRDLPDGYTFLSQGMLYTTDDAFAKEETMVKGCGAAEELTGAQGSQGTYRLVVNNVIPGITYYCRSYVVCRDENGLDKVIYSNIATNIFIEERPVLLLSDTKAYEEDGTRKLSFTSVRTVPEDSRLLELGFVYTTDGTQAGEDELVLENERLSRYQAGFTSPDGIFTLALRNAKPGVRCYCRAYLIYTDRDGNQHTVYSNTAQNVYLEN</sequence>
<dbReference type="InterPro" id="IPR053139">
    <property type="entry name" value="Surface_bspA-like"/>
</dbReference>
<dbReference type="InterPro" id="IPR003961">
    <property type="entry name" value="FN3_dom"/>
</dbReference>
<dbReference type="InterPro" id="IPR035986">
    <property type="entry name" value="PKD_dom_sf"/>
</dbReference>